<evidence type="ECO:0000256" key="1">
    <source>
        <dbReference type="SAM" id="Phobius"/>
    </source>
</evidence>
<keyword evidence="3" id="KW-1185">Reference proteome</keyword>
<keyword evidence="1" id="KW-0472">Membrane</keyword>
<accession>A0A2P4QJT7</accession>
<proteinExistence type="predicted"/>
<evidence type="ECO:0000313" key="3">
    <source>
        <dbReference type="Proteomes" id="UP000018888"/>
    </source>
</evidence>
<dbReference type="AlphaFoldDB" id="A0A2P4QJT7"/>
<feature type="transmembrane region" description="Helical" evidence="1">
    <location>
        <begin position="889"/>
        <end position="909"/>
    </location>
</feature>
<feature type="transmembrane region" description="Helical" evidence="1">
    <location>
        <begin position="848"/>
        <end position="868"/>
    </location>
</feature>
<gene>
    <name evidence="2" type="ORF">GLOIN_2v1473473</name>
</gene>
<sequence length="923" mass="104946">MMQSSFGLFLNETNSRLMMLLYICFIIIFLPQLSFADVAKSFSIETESNDQKIIQGISYHDGTILLRLINRERDPTDCKTQNLTFTIIEKTWILDYTGEPFLDFVNSNRNSTDDSIIDKINFCSNSIENFLPTSGSPSPYGFGCKFPPYGFGCKVTCDNSENQPPACNNLPKCSETQQVLGCDGETLNCVKYPTSPKCVEIAVTKANLTGEPLDCAKYPGANVCNIDCSNIPYLPGCDDCNNNKDALGCDVCNKDSLNPRCKSGYCDNYPDAPECGLINMDKVKIHAVDDKNGNKFILATYYCYDFATDFDCGRLFDMEGVQIKNYNFVIVCGGKFFKYLKYLSDIDELEFLCYNFENDILQLTINEKPILSLNTSNFNSNLLSVFVTEDGGYGIVNRSDATIFVTLLQNNKTFKNYFQIHLRNYEIIEITRIYVCNIAYQSSGYSCVIQTTESGQLTTYYEVDFLSNGIYNTTKINLPLRVNDGITDVQPLNFGGYVIKTIHRIYGNVTFYFINNNGEVKEVINFKTLDIYTSFVTSDNIIVFIPYESSIFDFSYKKLSIYVNYHFKNISLVEGGETFPGGPGGYGSSKILSTTPLKNSTNLRDDILSKEFTIKYNTSISPSTGNFSVYQVIYDFPDFPSYVTLKQTIPAKNDQFVTFYDDTVKLQILNTTISKFNAIYFITVDDDFVKETNGQNVIGIRKNIWRFNVTFASDNFLNESESAIIRLTIKGTKYYTNLTSVHKNEFVFSMESQLRKAISCTGCLNITKYFQYDAHTSYNAKFNSTAYNAQILMRVDINATDERSSNQLLKDLNDTIVYKEINSLVFGNTTYLDASYGAHRTKNLWKEYWGFLLAACILFAILTLLVIIKLIRMTRDKRDPHQIQEERNLLSIFLFVLILIDLALDITFISNHGRDYIWIFPAT</sequence>
<dbReference type="Proteomes" id="UP000018888">
    <property type="component" value="Unassembled WGS sequence"/>
</dbReference>
<keyword evidence="1" id="KW-1133">Transmembrane helix</keyword>
<name>A0A2P4QJT7_RHIID</name>
<reference evidence="2 3" key="1">
    <citation type="journal article" date="2013" name="Proc. Natl. Acad. Sci. U.S.A.">
        <title>Genome of an arbuscular mycorrhizal fungus provides insight into the oldest plant symbiosis.</title>
        <authorList>
            <person name="Tisserant E."/>
            <person name="Malbreil M."/>
            <person name="Kuo A."/>
            <person name="Kohler A."/>
            <person name="Symeonidi A."/>
            <person name="Balestrini R."/>
            <person name="Charron P."/>
            <person name="Duensing N."/>
            <person name="Frei Dit Frey N."/>
            <person name="Gianinazzi-Pearson V."/>
            <person name="Gilbert L.B."/>
            <person name="Handa Y."/>
            <person name="Herr J.R."/>
            <person name="Hijri M."/>
            <person name="Koul R."/>
            <person name="Kawaguchi M."/>
            <person name="Krajinski F."/>
            <person name="Lammers P.J."/>
            <person name="Masclaux F.G."/>
            <person name="Murat C."/>
            <person name="Morin E."/>
            <person name="Ndikumana S."/>
            <person name="Pagni M."/>
            <person name="Petitpierre D."/>
            <person name="Requena N."/>
            <person name="Rosikiewicz P."/>
            <person name="Riley R."/>
            <person name="Saito K."/>
            <person name="San Clemente H."/>
            <person name="Shapiro H."/>
            <person name="van Tuinen D."/>
            <person name="Becard G."/>
            <person name="Bonfante P."/>
            <person name="Paszkowski U."/>
            <person name="Shachar-Hill Y.Y."/>
            <person name="Tuskan G.A."/>
            <person name="Young P.W."/>
            <person name="Sanders I.R."/>
            <person name="Henrissat B."/>
            <person name="Rensing S.A."/>
            <person name="Grigoriev I.V."/>
            <person name="Corradi N."/>
            <person name="Roux C."/>
            <person name="Martin F."/>
        </authorList>
    </citation>
    <scope>NUCLEOTIDE SEQUENCE [LARGE SCALE GENOMIC DNA]</scope>
    <source>
        <strain evidence="2 3">DAOM 197198</strain>
    </source>
</reference>
<comment type="caution">
    <text evidence="2">The sequence shown here is derived from an EMBL/GenBank/DDBJ whole genome shotgun (WGS) entry which is preliminary data.</text>
</comment>
<keyword evidence="1" id="KW-0812">Transmembrane</keyword>
<reference evidence="2 3" key="2">
    <citation type="journal article" date="2018" name="New Phytol.">
        <title>High intraspecific genome diversity in the model arbuscular mycorrhizal symbiont Rhizophagus irregularis.</title>
        <authorList>
            <person name="Chen E.C.H."/>
            <person name="Morin E."/>
            <person name="Beaudet D."/>
            <person name="Noel J."/>
            <person name="Yildirir G."/>
            <person name="Ndikumana S."/>
            <person name="Charron P."/>
            <person name="St-Onge C."/>
            <person name="Giorgi J."/>
            <person name="Kruger M."/>
            <person name="Marton T."/>
            <person name="Ropars J."/>
            <person name="Grigoriev I.V."/>
            <person name="Hainaut M."/>
            <person name="Henrissat B."/>
            <person name="Roux C."/>
            <person name="Martin F."/>
            <person name="Corradi N."/>
        </authorList>
    </citation>
    <scope>NUCLEOTIDE SEQUENCE [LARGE SCALE GENOMIC DNA]</scope>
    <source>
        <strain evidence="2 3">DAOM 197198</strain>
    </source>
</reference>
<organism evidence="2 3">
    <name type="scientific">Rhizophagus irregularis (strain DAOM 181602 / DAOM 197198 / MUCL 43194)</name>
    <name type="common">Arbuscular mycorrhizal fungus</name>
    <name type="synonym">Glomus intraradices</name>
    <dbReference type="NCBI Taxonomy" id="747089"/>
    <lineage>
        <taxon>Eukaryota</taxon>
        <taxon>Fungi</taxon>
        <taxon>Fungi incertae sedis</taxon>
        <taxon>Mucoromycota</taxon>
        <taxon>Glomeromycotina</taxon>
        <taxon>Glomeromycetes</taxon>
        <taxon>Glomerales</taxon>
        <taxon>Glomeraceae</taxon>
        <taxon>Rhizophagus</taxon>
    </lineage>
</organism>
<protein>
    <submittedName>
        <fullName evidence="2">Uncharacterized protein</fullName>
    </submittedName>
</protein>
<dbReference type="VEuPathDB" id="FungiDB:RhiirFUN_015998"/>
<dbReference type="EMBL" id="AUPC02000036">
    <property type="protein sequence ID" value="POG77904.1"/>
    <property type="molecule type" value="Genomic_DNA"/>
</dbReference>
<evidence type="ECO:0000313" key="2">
    <source>
        <dbReference type="EMBL" id="POG77904.1"/>
    </source>
</evidence>